<name>A0A3N4IR86_ASCIM</name>
<accession>A0A3N4IR86</accession>
<dbReference type="AlphaFoldDB" id="A0A3N4IR86"/>
<gene>
    <name evidence="1" type="ORF">BJ508DRAFT_304257</name>
</gene>
<keyword evidence="2" id="KW-1185">Reference proteome</keyword>
<dbReference type="EMBL" id="ML119661">
    <property type="protein sequence ID" value="RPA84094.1"/>
    <property type="molecule type" value="Genomic_DNA"/>
</dbReference>
<organism evidence="1 2">
    <name type="scientific">Ascobolus immersus RN42</name>
    <dbReference type="NCBI Taxonomy" id="1160509"/>
    <lineage>
        <taxon>Eukaryota</taxon>
        <taxon>Fungi</taxon>
        <taxon>Dikarya</taxon>
        <taxon>Ascomycota</taxon>
        <taxon>Pezizomycotina</taxon>
        <taxon>Pezizomycetes</taxon>
        <taxon>Pezizales</taxon>
        <taxon>Ascobolaceae</taxon>
        <taxon>Ascobolus</taxon>
    </lineage>
</organism>
<sequence length="145" mass="16332">MDMLPIFHRHAAISSLTRPLPKLDHIAFRNYAAWLSGVQSLVNYLNLNDAFNPAICGHAFKTHPLTPEKIAMLQVYEEKVTFAYIVLSNTLPFEFYTSLADYYDVDLGPVEMMKKIEEAARHAASWLNSLGPQLGGWVDGFASTR</sequence>
<protein>
    <submittedName>
        <fullName evidence="1">Uncharacterized protein</fullName>
    </submittedName>
</protein>
<evidence type="ECO:0000313" key="1">
    <source>
        <dbReference type="EMBL" id="RPA84094.1"/>
    </source>
</evidence>
<reference evidence="1 2" key="1">
    <citation type="journal article" date="2018" name="Nat. Ecol. Evol.">
        <title>Pezizomycetes genomes reveal the molecular basis of ectomycorrhizal truffle lifestyle.</title>
        <authorList>
            <person name="Murat C."/>
            <person name="Payen T."/>
            <person name="Noel B."/>
            <person name="Kuo A."/>
            <person name="Morin E."/>
            <person name="Chen J."/>
            <person name="Kohler A."/>
            <person name="Krizsan K."/>
            <person name="Balestrini R."/>
            <person name="Da Silva C."/>
            <person name="Montanini B."/>
            <person name="Hainaut M."/>
            <person name="Levati E."/>
            <person name="Barry K.W."/>
            <person name="Belfiori B."/>
            <person name="Cichocki N."/>
            <person name="Clum A."/>
            <person name="Dockter R.B."/>
            <person name="Fauchery L."/>
            <person name="Guy J."/>
            <person name="Iotti M."/>
            <person name="Le Tacon F."/>
            <person name="Lindquist E.A."/>
            <person name="Lipzen A."/>
            <person name="Malagnac F."/>
            <person name="Mello A."/>
            <person name="Molinier V."/>
            <person name="Miyauchi S."/>
            <person name="Poulain J."/>
            <person name="Riccioni C."/>
            <person name="Rubini A."/>
            <person name="Sitrit Y."/>
            <person name="Splivallo R."/>
            <person name="Traeger S."/>
            <person name="Wang M."/>
            <person name="Zifcakova L."/>
            <person name="Wipf D."/>
            <person name="Zambonelli A."/>
            <person name="Paolocci F."/>
            <person name="Nowrousian M."/>
            <person name="Ottonello S."/>
            <person name="Baldrian P."/>
            <person name="Spatafora J.W."/>
            <person name="Henrissat B."/>
            <person name="Nagy L.G."/>
            <person name="Aury J.M."/>
            <person name="Wincker P."/>
            <person name="Grigoriev I.V."/>
            <person name="Bonfante P."/>
            <person name="Martin F.M."/>
        </authorList>
    </citation>
    <scope>NUCLEOTIDE SEQUENCE [LARGE SCALE GENOMIC DNA]</scope>
    <source>
        <strain evidence="1 2">RN42</strain>
    </source>
</reference>
<proteinExistence type="predicted"/>
<dbReference type="Proteomes" id="UP000275078">
    <property type="component" value="Unassembled WGS sequence"/>
</dbReference>
<evidence type="ECO:0000313" key="2">
    <source>
        <dbReference type="Proteomes" id="UP000275078"/>
    </source>
</evidence>